<evidence type="ECO:0000256" key="1">
    <source>
        <dbReference type="ARBA" id="ARBA00005054"/>
    </source>
</evidence>
<comment type="caution">
    <text evidence="8">The sequence shown here is derived from an EMBL/GenBank/DDBJ whole genome shotgun (WGS) entry which is preliminary data.</text>
</comment>
<gene>
    <name evidence="6" type="primary">purN</name>
    <name evidence="8" type="ORF">J416_09164</name>
</gene>
<dbReference type="InterPro" id="IPR002376">
    <property type="entry name" value="Formyl_transf_N"/>
</dbReference>
<accession>N4WBY4</accession>
<dbReference type="EC" id="2.1.2.2" evidence="6"/>
<reference evidence="8 9" key="1">
    <citation type="submission" date="2013-03" db="EMBL/GenBank/DDBJ databases">
        <title>Draft genome sequence of Gracibacillus halophilus YIM-C55.5, a moderately halophilic and thermophilic organism from the Xiaochaidamu salt lake.</title>
        <authorList>
            <person name="Sugumar T."/>
            <person name="Polireddy D.R."/>
            <person name="Antony A."/>
            <person name="Madhava Y.R."/>
            <person name="Sivakumar N."/>
        </authorList>
    </citation>
    <scope>NUCLEOTIDE SEQUENCE [LARGE SCALE GENOMIC DNA]</scope>
    <source>
        <strain evidence="8 9">YIM-C55.5</strain>
    </source>
</reference>
<dbReference type="PATRIC" id="fig|1308866.3.peg.1854"/>
<dbReference type="GO" id="GO:0006189">
    <property type="term" value="P:'de novo' IMP biosynthetic process"/>
    <property type="evidence" value="ECO:0007669"/>
    <property type="project" value="UniProtKB-UniRule"/>
</dbReference>
<dbReference type="PANTHER" id="PTHR43369:SF2">
    <property type="entry name" value="PHOSPHORIBOSYLGLYCINAMIDE FORMYLTRANSFERASE"/>
    <property type="match status" value="1"/>
</dbReference>
<dbReference type="InterPro" id="IPR001555">
    <property type="entry name" value="GART_AS"/>
</dbReference>
<comment type="catalytic activity">
    <reaction evidence="5 6">
        <text>N(1)-(5-phospho-beta-D-ribosyl)glycinamide + (6R)-10-formyltetrahydrofolate = N(2)-formyl-N(1)-(5-phospho-beta-D-ribosyl)glycinamide + (6S)-5,6,7,8-tetrahydrofolate + H(+)</text>
        <dbReference type="Rhea" id="RHEA:15053"/>
        <dbReference type="ChEBI" id="CHEBI:15378"/>
        <dbReference type="ChEBI" id="CHEBI:57453"/>
        <dbReference type="ChEBI" id="CHEBI:143788"/>
        <dbReference type="ChEBI" id="CHEBI:147286"/>
        <dbReference type="ChEBI" id="CHEBI:195366"/>
        <dbReference type="EC" id="2.1.2.2"/>
    </reaction>
</comment>
<dbReference type="UniPathway" id="UPA00074">
    <property type="reaction ID" value="UER00126"/>
</dbReference>
<evidence type="ECO:0000259" key="7">
    <source>
        <dbReference type="Pfam" id="PF00551"/>
    </source>
</evidence>
<dbReference type="PANTHER" id="PTHR43369">
    <property type="entry name" value="PHOSPHORIBOSYLGLYCINAMIDE FORMYLTRANSFERASE"/>
    <property type="match status" value="1"/>
</dbReference>
<dbReference type="Proteomes" id="UP000012283">
    <property type="component" value="Unassembled WGS sequence"/>
</dbReference>
<evidence type="ECO:0000313" key="9">
    <source>
        <dbReference type="Proteomes" id="UP000012283"/>
    </source>
</evidence>
<protein>
    <recommendedName>
        <fullName evidence="6">Phosphoribosylglycinamide formyltransferase</fullName>
        <ecNumber evidence="6">2.1.2.2</ecNumber>
    </recommendedName>
    <alternativeName>
        <fullName evidence="6">5'-phosphoribosylglycinamide transformylase</fullName>
    </alternativeName>
    <alternativeName>
        <fullName evidence="6">GAR transformylase</fullName>
        <shortName evidence="6">GART</shortName>
    </alternativeName>
</protein>
<name>N4WBY4_9BACI</name>
<dbReference type="GO" id="GO:0005829">
    <property type="term" value="C:cytosol"/>
    <property type="evidence" value="ECO:0007669"/>
    <property type="project" value="TreeGrafter"/>
</dbReference>
<dbReference type="CDD" id="cd08645">
    <property type="entry name" value="FMT_core_GART"/>
    <property type="match status" value="1"/>
</dbReference>
<dbReference type="InterPro" id="IPR004607">
    <property type="entry name" value="GART"/>
</dbReference>
<evidence type="ECO:0000256" key="3">
    <source>
        <dbReference type="ARBA" id="ARBA00022755"/>
    </source>
</evidence>
<keyword evidence="3 6" id="KW-0658">Purine biosynthesis</keyword>
<evidence type="ECO:0000256" key="2">
    <source>
        <dbReference type="ARBA" id="ARBA00022679"/>
    </source>
</evidence>
<evidence type="ECO:0000313" key="8">
    <source>
        <dbReference type="EMBL" id="ENH96769.1"/>
    </source>
</evidence>
<dbReference type="PROSITE" id="PS00373">
    <property type="entry name" value="GART"/>
    <property type="match status" value="1"/>
</dbReference>
<dbReference type="SUPFAM" id="SSF53328">
    <property type="entry name" value="Formyltransferase"/>
    <property type="match status" value="1"/>
</dbReference>
<evidence type="ECO:0000256" key="6">
    <source>
        <dbReference type="HAMAP-Rule" id="MF_01930"/>
    </source>
</evidence>
<feature type="domain" description="Formyl transferase N-terminal" evidence="7">
    <location>
        <begin position="5"/>
        <end position="184"/>
    </location>
</feature>
<feature type="site" description="Raises pKa of active site His" evidence="6">
    <location>
        <position position="147"/>
    </location>
</feature>
<evidence type="ECO:0000256" key="5">
    <source>
        <dbReference type="ARBA" id="ARBA00047664"/>
    </source>
</evidence>
<dbReference type="Pfam" id="PF00551">
    <property type="entry name" value="Formyl_trans_N"/>
    <property type="match status" value="1"/>
</dbReference>
<dbReference type="GO" id="GO:0004644">
    <property type="term" value="F:phosphoribosylglycinamide formyltransferase activity"/>
    <property type="evidence" value="ECO:0007669"/>
    <property type="project" value="UniProtKB-UniRule"/>
</dbReference>
<comment type="similarity">
    <text evidence="4 6">Belongs to the GART family.</text>
</comment>
<dbReference type="EMBL" id="APML01000031">
    <property type="protein sequence ID" value="ENH96769.1"/>
    <property type="molecule type" value="Genomic_DNA"/>
</dbReference>
<dbReference type="NCBIfam" id="TIGR00639">
    <property type="entry name" value="PurN"/>
    <property type="match status" value="1"/>
</dbReference>
<dbReference type="STRING" id="1308866.J416_09164"/>
<comment type="function">
    <text evidence="6">Catalyzes the transfer of a formyl group from 10-formyltetrahydrofolate to 5-phospho-ribosyl-glycinamide (GAR), producing 5-phospho-ribosyl-N-formylglycinamide (FGAR) and tetrahydrofolate.</text>
</comment>
<feature type="active site" description="Proton donor" evidence="6">
    <location>
        <position position="111"/>
    </location>
</feature>
<dbReference type="Gene3D" id="3.40.50.170">
    <property type="entry name" value="Formyl transferase, N-terminal domain"/>
    <property type="match status" value="1"/>
</dbReference>
<sequence length="194" mass="21409">MPKAKLAVFASGTGSNYDAITEAVKYGKLDAEVALLVSDQPNAKVVEKAKQQGTPTFVFEPKQYRDKNAFEEKIVNVLQEHKIDWIVLAGYMRLIGNTLLRPFEGKIINIHPSLLPAFPGLDAIGQAFEAGVKISGVTVHYVDEGMDTGSIIAQEAVNVTDKMTRDDLQQAIQQVEHRLYPETIQKLIARGESQ</sequence>
<organism evidence="8 9">
    <name type="scientific">Gracilibacillus halophilus YIM-C55.5</name>
    <dbReference type="NCBI Taxonomy" id="1308866"/>
    <lineage>
        <taxon>Bacteria</taxon>
        <taxon>Bacillati</taxon>
        <taxon>Bacillota</taxon>
        <taxon>Bacilli</taxon>
        <taxon>Bacillales</taxon>
        <taxon>Bacillaceae</taxon>
        <taxon>Gracilibacillus</taxon>
    </lineage>
</organism>
<feature type="binding site" evidence="6">
    <location>
        <begin position="92"/>
        <end position="95"/>
    </location>
    <ligand>
        <name>(6R)-10-formyltetrahydrofolate</name>
        <dbReference type="ChEBI" id="CHEBI:195366"/>
    </ligand>
</feature>
<dbReference type="eggNOG" id="COG0299">
    <property type="taxonomic scope" value="Bacteria"/>
</dbReference>
<dbReference type="FunFam" id="3.40.50.170:FF:000007">
    <property type="entry name" value="Phosphoribosylglycinamide formyltransferase"/>
    <property type="match status" value="1"/>
</dbReference>
<dbReference type="OrthoDB" id="9806170at2"/>
<proteinExistence type="inferred from homology"/>
<feature type="binding site" evidence="6">
    <location>
        <begin position="14"/>
        <end position="16"/>
    </location>
    <ligand>
        <name>N(1)-(5-phospho-beta-D-ribosyl)glycinamide</name>
        <dbReference type="ChEBI" id="CHEBI:143788"/>
    </ligand>
</feature>
<keyword evidence="2 6" id="KW-0808">Transferase</keyword>
<dbReference type="AlphaFoldDB" id="N4WBY4"/>
<feature type="binding site" evidence="6">
    <location>
        <position position="109"/>
    </location>
    <ligand>
        <name>(6R)-10-formyltetrahydrofolate</name>
        <dbReference type="ChEBI" id="CHEBI:195366"/>
    </ligand>
</feature>
<comment type="pathway">
    <text evidence="1 6">Purine metabolism; IMP biosynthesis via de novo pathway; N(2)-formyl-N(1)-(5-phospho-D-ribosyl)glycinamide from N(1)-(5-phospho-D-ribosyl)glycinamide (10-formyl THF route): step 1/1.</text>
</comment>
<dbReference type="InterPro" id="IPR036477">
    <property type="entry name" value="Formyl_transf_N_sf"/>
</dbReference>
<dbReference type="HAMAP" id="MF_01930">
    <property type="entry name" value="PurN"/>
    <property type="match status" value="1"/>
</dbReference>
<keyword evidence="9" id="KW-1185">Reference proteome</keyword>
<feature type="binding site" evidence="6">
    <location>
        <position position="65"/>
    </location>
    <ligand>
        <name>(6R)-10-formyltetrahydrofolate</name>
        <dbReference type="ChEBI" id="CHEBI:195366"/>
    </ligand>
</feature>
<dbReference type="RefSeq" id="WP_003468769.1">
    <property type="nucleotide sequence ID" value="NZ_APML01000031.1"/>
</dbReference>
<evidence type="ECO:0000256" key="4">
    <source>
        <dbReference type="ARBA" id="ARBA00038440"/>
    </source>
</evidence>